<protein>
    <submittedName>
        <fullName evidence="2">Uncharacterized protein</fullName>
    </submittedName>
</protein>
<dbReference type="Proteomes" id="UP001152523">
    <property type="component" value="Unassembled WGS sequence"/>
</dbReference>
<gene>
    <name evidence="2" type="ORF">CEPIT_LOCUS26574</name>
</gene>
<dbReference type="EMBL" id="CAMAPF010000935">
    <property type="protein sequence ID" value="CAH9125204.1"/>
    <property type="molecule type" value="Genomic_DNA"/>
</dbReference>
<feature type="chain" id="PRO_5043863535" evidence="1">
    <location>
        <begin position="30"/>
        <end position="178"/>
    </location>
</feature>
<feature type="signal peptide" evidence="1">
    <location>
        <begin position="1"/>
        <end position="29"/>
    </location>
</feature>
<name>A0AAV0ELY3_9ASTE</name>
<reference evidence="2" key="1">
    <citation type="submission" date="2022-07" db="EMBL/GenBank/DDBJ databases">
        <authorList>
            <person name="Macas J."/>
            <person name="Novak P."/>
            <person name="Neumann P."/>
        </authorList>
    </citation>
    <scope>NUCLEOTIDE SEQUENCE</scope>
</reference>
<comment type="caution">
    <text evidence="2">The sequence shown here is derived from an EMBL/GenBank/DDBJ whole genome shotgun (WGS) entry which is preliminary data.</text>
</comment>
<keyword evidence="1" id="KW-0732">Signal</keyword>
<proteinExistence type="predicted"/>
<accession>A0AAV0ELY3</accession>
<organism evidence="2 3">
    <name type="scientific">Cuscuta epithymum</name>
    <dbReference type="NCBI Taxonomy" id="186058"/>
    <lineage>
        <taxon>Eukaryota</taxon>
        <taxon>Viridiplantae</taxon>
        <taxon>Streptophyta</taxon>
        <taxon>Embryophyta</taxon>
        <taxon>Tracheophyta</taxon>
        <taxon>Spermatophyta</taxon>
        <taxon>Magnoliopsida</taxon>
        <taxon>eudicotyledons</taxon>
        <taxon>Gunneridae</taxon>
        <taxon>Pentapetalae</taxon>
        <taxon>asterids</taxon>
        <taxon>lamiids</taxon>
        <taxon>Solanales</taxon>
        <taxon>Convolvulaceae</taxon>
        <taxon>Cuscuteae</taxon>
        <taxon>Cuscuta</taxon>
        <taxon>Cuscuta subgen. Cuscuta</taxon>
    </lineage>
</organism>
<sequence length="178" mass="19713">MKRVSMKMLAFFLGLFVLASLLGKGLIEAQISAGPNKEQLIVSGQVCKSHDDCKSNAANNGRHFCIKDVAGSETGHCVGFDPAIETELKKKKPKKGGCGYCETDDDCTGCPAAASCEFMDLLFISISTFLFYPSKIFYSQFKQLIIRFTFILLIDFEMKGVIIESFRFTSIINIYVSI</sequence>
<evidence type="ECO:0000313" key="2">
    <source>
        <dbReference type="EMBL" id="CAH9125204.1"/>
    </source>
</evidence>
<evidence type="ECO:0000256" key="1">
    <source>
        <dbReference type="SAM" id="SignalP"/>
    </source>
</evidence>
<dbReference type="AlphaFoldDB" id="A0AAV0ELY3"/>
<keyword evidence="3" id="KW-1185">Reference proteome</keyword>
<evidence type="ECO:0000313" key="3">
    <source>
        <dbReference type="Proteomes" id="UP001152523"/>
    </source>
</evidence>